<evidence type="ECO:0000313" key="1">
    <source>
        <dbReference type="EMBL" id="BAT07269.1"/>
    </source>
</evidence>
<dbReference type="EMBL" id="AP014965">
    <property type="protein sequence ID" value="BAT07269.1"/>
    <property type="molecule type" value="Genomic_DNA"/>
</dbReference>
<accession>A0A0P0XKL5</accession>
<reference evidence="1 2" key="2">
    <citation type="journal article" date="2013" name="Plant Cell Physiol.">
        <title>Rice Annotation Project Database (RAP-DB): an integrative and interactive database for rice genomics.</title>
        <authorList>
            <person name="Sakai H."/>
            <person name="Lee S.S."/>
            <person name="Tanaka T."/>
            <person name="Numa H."/>
            <person name="Kim J."/>
            <person name="Kawahara Y."/>
            <person name="Wakimoto H."/>
            <person name="Yang C.C."/>
            <person name="Iwamoto M."/>
            <person name="Abe T."/>
            <person name="Yamada Y."/>
            <person name="Muto A."/>
            <person name="Inokuchi H."/>
            <person name="Ikemura T."/>
            <person name="Matsumoto T."/>
            <person name="Sasaki T."/>
            <person name="Itoh T."/>
        </authorList>
    </citation>
    <scope>NUCLEOTIDE SEQUENCE [LARGE SCALE GENOMIC DNA]</scope>
    <source>
        <strain evidence="2">cv. Nipponbare</strain>
    </source>
</reference>
<protein>
    <submittedName>
        <fullName evidence="1">Os09g0286501 protein</fullName>
    </submittedName>
</protein>
<sequence>MAPMKNNTRVLWLAILVVMSITFFYQHAIGRSISLLDGPDLNWSCSLISECPAYQCVLFCKDRGFKEGESCYKIK</sequence>
<dbReference type="AlphaFoldDB" id="A0A0P0XKL5"/>
<dbReference type="PaxDb" id="39947-A0A0P0XKL5"/>
<dbReference type="Proteomes" id="UP000059680">
    <property type="component" value="Chromosome 9"/>
</dbReference>
<dbReference type="OMA" id="ISECPAY"/>
<dbReference type="InParanoid" id="A0A0P0XKL5"/>
<dbReference type="Gramene" id="Os09t0286501-00">
    <property type="protein sequence ID" value="Os09t0286501-00"/>
    <property type="gene ID" value="Os09g0286501"/>
</dbReference>
<keyword evidence="2" id="KW-1185">Reference proteome</keyword>
<proteinExistence type="predicted"/>
<name>A0A0P0XKL5_ORYSJ</name>
<reference evidence="2" key="1">
    <citation type="journal article" date="2005" name="Nature">
        <title>The map-based sequence of the rice genome.</title>
        <authorList>
            <consortium name="International rice genome sequencing project (IRGSP)"/>
            <person name="Matsumoto T."/>
            <person name="Wu J."/>
            <person name="Kanamori H."/>
            <person name="Katayose Y."/>
            <person name="Fujisawa M."/>
            <person name="Namiki N."/>
            <person name="Mizuno H."/>
            <person name="Yamamoto K."/>
            <person name="Antonio B.A."/>
            <person name="Baba T."/>
            <person name="Sakata K."/>
            <person name="Nagamura Y."/>
            <person name="Aoki H."/>
            <person name="Arikawa K."/>
            <person name="Arita K."/>
            <person name="Bito T."/>
            <person name="Chiden Y."/>
            <person name="Fujitsuka N."/>
            <person name="Fukunaka R."/>
            <person name="Hamada M."/>
            <person name="Harada C."/>
            <person name="Hayashi A."/>
            <person name="Hijishita S."/>
            <person name="Honda M."/>
            <person name="Hosokawa S."/>
            <person name="Ichikawa Y."/>
            <person name="Idonuma A."/>
            <person name="Iijima M."/>
            <person name="Ikeda M."/>
            <person name="Ikeno M."/>
            <person name="Ito K."/>
            <person name="Ito S."/>
            <person name="Ito T."/>
            <person name="Ito Y."/>
            <person name="Ito Y."/>
            <person name="Iwabuchi A."/>
            <person name="Kamiya K."/>
            <person name="Karasawa W."/>
            <person name="Kurita K."/>
            <person name="Katagiri S."/>
            <person name="Kikuta A."/>
            <person name="Kobayashi H."/>
            <person name="Kobayashi N."/>
            <person name="Machita K."/>
            <person name="Maehara T."/>
            <person name="Masukawa M."/>
            <person name="Mizubayashi T."/>
            <person name="Mukai Y."/>
            <person name="Nagasaki H."/>
            <person name="Nagata Y."/>
            <person name="Naito S."/>
            <person name="Nakashima M."/>
            <person name="Nakama Y."/>
            <person name="Nakamichi Y."/>
            <person name="Nakamura M."/>
            <person name="Meguro A."/>
            <person name="Negishi M."/>
            <person name="Ohta I."/>
            <person name="Ohta T."/>
            <person name="Okamoto M."/>
            <person name="Ono N."/>
            <person name="Saji S."/>
            <person name="Sakaguchi M."/>
            <person name="Sakai K."/>
            <person name="Shibata M."/>
            <person name="Shimokawa T."/>
            <person name="Song J."/>
            <person name="Takazaki Y."/>
            <person name="Terasawa K."/>
            <person name="Tsugane M."/>
            <person name="Tsuji K."/>
            <person name="Ueda S."/>
            <person name="Waki K."/>
            <person name="Yamagata H."/>
            <person name="Yamamoto M."/>
            <person name="Yamamoto S."/>
            <person name="Yamane H."/>
            <person name="Yoshiki S."/>
            <person name="Yoshihara R."/>
            <person name="Yukawa K."/>
            <person name="Zhong H."/>
            <person name="Yano M."/>
            <person name="Yuan Q."/>
            <person name="Ouyang S."/>
            <person name="Liu J."/>
            <person name="Jones K.M."/>
            <person name="Gansberger K."/>
            <person name="Moffat K."/>
            <person name="Hill J."/>
            <person name="Bera J."/>
            <person name="Fadrosh D."/>
            <person name="Jin S."/>
            <person name="Johri S."/>
            <person name="Kim M."/>
            <person name="Overton L."/>
            <person name="Reardon M."/>
            <person name="Tsitrin T."/>
            <person name="Vuong H."/>
            <person name="Weaver B."/>
            <person name="Ciecko A."/>
            <person name="Tallon L."/>
            <person name="Jackson J."/>
            <person name="Pai G."/>
            <person name="Aken S.V."/>
            <person name="Utterback T."/>
            <person name="Reidmuller S."/>
            <person name="Feldblyum T."/>
            <person name="Hsiao J."/>
            <person name="Zismann V."/>
            <person name="Iobst S."/>
            <person name="de Vazeille A.R."/>
            <person name="Buell C.R."/>
            <person name="Ying K."/>
            <person name="Li Y."/>
            <person name="Lu T."/>
            <person name="Huang Y."/>
            <person name="Zhao Q."/>
            <person name="Feng Q."/>
            <person name="Zhang L."/>
            <person name="Zhu J."/>
            <person name="Weng Q."/>
            <person name="Mu J."/>
            <person name="Lu Y."/>
            <person name="Fan D."/>
            <person name="Liu Y."/>
            <person name="Guan J."/>
            <person name="Zhang Y."/>
            <person name="Yu S."/>
            <person name="Liu X."/>
            <person name="Zhang Y."/>
            <person name="Hong G."/>
            <person name="Han B."/>
            <person name="Choisne N."/>
            <person name="Demange N."/>
            <person name="Orjeda G."/>
            <person name="Samain S."/>
            <person name="Cattolico L."/>
            <person name="Pelletier E."/>
            <person name="Couloux A."/>
            <person name="Segurens B."/>
            <person name="Wincker P."/>
            <person name="D'Hont A."/>
            <person name="Scarpelli C."/>
            <person name="Weissenbach J."/>
            <person name="Salanoubat M."/>
            <person name="Quetier F."/>
            <person name="Yu Y."/>
            <person name="Kim H.R."/>
            <person name="Rambo T."/>
            <person name="Currie J."/>
            <person name="Collura K."/>
            <person name="Luo M."/>
            <person name="Yang T."/>
            <person name="Ammiraju J.S.S."/>
            <person name="Engler F."/>
            <person name="Soderlund C."/>
            <person name="Wing R.A."/>
            <person name="Palmer L.E."/>
            <person name="de la Bastide M."/>
            <person name="Spiegel L."/>
            <person name="Nascimento L."/>
            <person name="Zutavern T."/>
            <person name="O'Shaughnessy A."/>
            <person name="Dike S."/>
            <person name="Dedhia N."/>
            <person name="Preston R."/>
            <person name="Balija V."/>
            <person name="McCombie W.R."/>
            <person name="Chow T."/>
            <person name="Chen H."/>
            <person name="Chung M."/>
            <person name="Chen C."/>
            <person name="Shaw J."/>
            <person name="Wu H."/>
            <person name="Hsiao K."/>
            <person name="Chao Y."/>
            <person name="Chu M."/>
            <person name="Cheng C."/>
            <person name="Hour A."/>
            <person name="Lee P."/>
            <person name="Lin S."/>
            <person name="Lin Y."/>
            <person name="Liou J."/>
            <person name="Liu S."/>
            <person name="Hsing Y."/>
            <person name="Raghuvanshi S."/>
            <person name="Mohanty A."/>
            <person name="Bharti A.K."/>
            <person name="Gaur A."/>
            <person name="Gupta V."/>
            <person name="Kumar D."/>
            <person name="Ravi V."/>
            <person name="Vij S."/>
            <person name="Kapur A."/>
            <person name="Khurana P."/>
            <person name="Khurana P."/>
            <person name="Khurana J.P."/>
            <person name="Tyagi A.K."/>
            <person name="Gaikwad K."/>
            <person name="Singh A."/>
            <person name="Dalal V."/>
            <person name="Srivastava S."/>
            <person name="Dixit A."/>
            <person name="Pal A.K."/>
            <person name="Ghazi I.A."/>
            <person name="Yadav M."/>
            <person name="Pandit A."/>
            <person name="Bhargava A."/>
            <person name="Sureshbabu K."/>
            <person name="Batra K."/>
            <person name="Sharma T.R."/>
            <person name="Mohapatra T."/>
            <person name="Singh N.K."/>
            <person name="Messing J."/>
            <person name="Nelson A.B."/>
            <person name="Fuks G."/>
            <person name="Kavchok S."/>
            <person name="Keizer G."/>
            <person name="Linton E."/>
            <person name="Llaca V."/>
            <person name="Song R."/>
            <person name="Tanyolac B."/>
            <person name="Young S."/>
            <person name="Ho-Il K."/>
            <person name="Hahn J.H."/>
            <person name="Sangsakoo G."/>
            <person name="Vanavichit A."/>
            <person name="de Mattos Luiz.A.T."/>
            <person name="Zimmer P.D."/>
            <person name="Malone G."/>
            <person name="Dellagostin O."/>
            <person name="de Oliveira A.C."/>
            <person name="Bevan M."/>
            <person name="Bancroft I."/>
            <person name="Minx P."/>
            <person name="Cordum H."/>
            <person name="Wilson R."/>
            <person name="Cheng Z."/>
            <person name="Jin W."/>
            <person name="Jiang J."/>
            <person name="Leong S.A."/>
            <person name="Iwama H."/>
            <person name="Gojobori T."/>
            <person name="Itoh T."/>
            <person name="Niimura Y."/>
            <person name="Fujii Y."/>
            <person name="Habara T."/>
            <person name="Sakai H."/>
            <person name="Sato Y."/>
            <person name="Wilson G."/>
            <person name="Kumar K."/>
            <person name="McCouch S."/>
            <person name="Juretic N."/>
            <person name="Hoen D."/>
            <person name="Wright S."/>
            <person name="Bruskiewich R."/>
            <person name="Bureau T."/>
            <person name="Miyao A."/>
            <person name="Hirochika H."/>
            <person name="Nishikawa T."/>
            <person name="Kadowaki K."/>
            <person name="Sugiura M."/>
            <person name="Burr B."/>
            <person name="Sasaki T."/>
        </authorList>
    </citation>
    <scope>NUCLEOTIDE SEQUENCE [LARGE SCALE GENOMIC DNA]</scope>
    <source>
        <strain evidence="2">cv. Nipponbare</strain>
    </source>
</reference>
<reference evidence="1 2" key="3">
    <citation type="journal article" date="2013" name="Rice">
        <title>Improvement of the Oryza sativa Nipponbare reference genome using next generation sequence and optical map data.</title>
        <authorList>
            <person name="Kawahara Y."/>
            <person name="de la Bastide M."/>
            <person name="Hamilton J.P."/>
            <person name="Kanamori H."/>
            <person name="McCombie W.R."/>
            <person name="Ouyang S."/>
            <person name="Schwartz D.C."/>
            <person name="Tanaka T."/>
            <person name="Wu J."/>
            <person name="Zhou S."/>
            <person name="Childs K.L."/>
            <person name="Davidson R.M."/>
            <person name="Lin H."/>
            <person name="Quesada-Ocampo L."/>
            <person name="Vaillancourt B."/>
            <person name="Sakai H."/>
            <person name="Lee S.S."/>
            <person name="Kim J."/>
            <person name="Numa H."/>
            <person name="Itoh T."/>
            <person name="Buell C.R."/>
            <person name="Matsumoto T."/>
        </authorList>
    </citation>
    <scope>NUCLEOTIDE SEQUENCE [LARGE SCALE GENOMIC DNA]</scope>
    <source>
        <strain evidence="2">cv. Nipponbare</strain>
    </source>
</reference>
<organism evidence="1 2">
    <name type="scientific">Oryza sativa subsp. japonica</name>
    <name type="common">Rice</name>
    <dbReference type="NCBI Taxonomy" id="39947"/>
    <lineage>
        <taxon>Eukaryota</taxon>
        <taxon>Viridiplantae</taxon>
        <taxon>Streptophyta</taxon>
        <taxon>Embryophyta</taxon>
        <taxon>Tracheophyta</taxon>
        <taxon>Spermatophyta</taxon>
        <taxon>Magnoliopsida</taxon>
        <taxon>Liliopsida</taxon>
        <taxon>Poales</taxon>
        <taxon>Poaceae</taxon>
        <taxon>BOP clade</taxon>
        <taxon>Oryzoideae</taxon>
        <taxon>Oryzeae</taxon>
        <taxon>Oryzinae</taxon>
        <taxon>Oryza</taxon>
        <taxon>Oryza sativa</taxon>
    </lineage>
</organism>
<gene>
    <name evidence="1" type="ordered locus">Os09g0286501</name>
    <name evidence="1" type="ORF">OSNPB_090286501</name>
</gene>
<evidence type="ECO:0000313" key="2">
    <source>
        <dbReference type="Proteomes" id="UP000059680"/>
    </source>
</evidence>